<dbReference type="PANTHER" id="PTHR15615">
    <property type="match status" value="1"/>
</dbReference>
<dbReference type="InterPro" id="IPR036915">
    <property type="entry name" value="Cyclin-like_sf"/>
</dbReference>
<feature type="transmembrane region" description="Helical" evidence="3">
    <location>
        <begin position="108"/>
        <end position="130"/>
    </location>
</feature>
<dbReference type="Pfam" id="PF00134">
    <property type="entry name" value="Cyclin_N"/>
    <property type="match status" value="1"/>
</dbReference>
<evidence type="ECO:0000256" key="3">
    <source>
        <dbReference type="SAM" id="Phobius"/>
    </source>
</evidence>
<keyword evidence="1" id="KW-0195">Cyclin</keyword>
<sequence>MVNPALIKEAARRASRYTKTSSKPSSSVKPSSPPSPVTNIHPASRVDPKLHNPDVVTLLSVPLRFDFIGYIIDFVAMAVFISKVGLLRARSVNPSTADMLKTPAFIDFVTRLVVATHTDVATVLVALVYVKRWCNSLVVQHLSCEQVFLAAMFVASKYVDEHLCPLELWSDWSGKSEKEIKRVECQFLQAISFDVGIRDEDLLAHYDQVIYRCVTHSLCSSRPLPEAKAVSPPPAYRPQPVLPAPENPTWAALPVPTKEINWSFNGKLAPTAWPSFSPTSSPSSWSSASSSLSFPVSSSSSSSPWSSASSSSYSASSSPSTASSSSVATPHMDESLELPPILGKLNPEPHSQTLPGIWEAIPREYAYNPKPHSQTLPGIWEAIPREYAHLPV</sequence>
<comment type="caution">
    <text evidence="5">The sequence shown here is derived from an EMBL/GenBank/DDBJ whole genome shotgun (WGS) entry which is preliminary data.</text>
</comment>
<keyword evidence="6" id="KW-1185">Reference proteome</keyword>
<dbReference type="GO" id="GO:0005634">
    <property type="term" value="C:nucleus"/>
    <property type="evidence" value="ECO:0007669"/>
    <property type="project" value="TreeGrafter"/>
</dbReference>
<dbReference type="GO" id="GO:0019901">
    <property type="term" value="F:protein kinase binding"/>
    <property type="evidence" value="ECO:0007669"/>
    <property type="project" value="InterPro"/>
</dbReference>
<dbReference type="InterPro" id="IPR013763">
    <property type="entry name" value="Cyclin-like_dom"/>
</dbReference>
<dbReference type="Proteomes" id="UP000287166">
    <property type="component" value="Unassembled WGS sequence"/>
</dbReference>
<proteinExistence type="inferred from homology"/>
<evidence type="ECO:0000256" key="1">
    <source>
        <dbReference type="RuleBase" id="RU000383"/>
    </source>
</evidence>
<dbReference type="Gene3D" id="1.10.472.10">
    <property type="entry name" value="Cyclin-like"/>
    <property type="match status" value="1"/>
</dbReference>
<dbReference type="InterPro" id="IPR006671">
    <property type="entry name" value="Cyclin_N"/>
</dbReference>
<dbReference type="OrthoDB" id="2789372at2759"/>
<dbReference type="GO" id="GO:0016538">
    <property type="term" value="F:cyclin-dependent protein serine/threonine kinase regulator activity"/>
    <property type="evidence" value="ECO:0007669"/>
    <property type="project" value="TreeGrafter"/>
</dbReference>
<reference evidence="5 6" key="1">
    <citation type="journal article" date="2018" name="Sci. Rep.">
        <title>Genome sequence of the cauliflower mushroom Sparassis crispa (Hanabiratake) and its association with beneficial usage.</title>
        <authorList>
            <person name="Kiyama R."/>
            <person name="Furutani Y."/>
            <person name="Kawaguchi K."/>
            <person name="Nakanishi T."/>
        </authorList>
    </citation>
    <scope>NUCLEOTIDE SEQUENCE [LARGE SCALE GENOMIC DNA]</scope>
</reference>
<evidence type="ECO:0000259" key="4">
    <source>
        <dbReference type="SMART" id="SM00385"/>
    </source>
</evidence>
<dbReference type="EMBL" id="BFAD01000005">
    <property type="protein sequence ID" value="GBE83112.1"/>
    <property type="molecule type" value="Genomic_DNA"/>
</dbReference>
<dbReference type="SMART" id="SM00385">
    <property type="entry name" value="CYCLIN"/>
    <property type="match status" value="1"/>
</dbReference>
<dbReference type="InterPro" id="IPR013922">
    <property type="entry name" value="Cyclin_PHO80-like"/>
</dbReference>
<feature type="compositionally biased region" description="Low complexity" evidence="2">
    <location>
        <begin position="18"/>
        <end position="30"/>
    </location>
</feature>
<name>A0A401GLR6_9APHY</name>
<dbReference type="AlphaFoldDB" id="A0A401GLR6"/>
<gene>
    <name evidence="5" type="ORF">SCP_0501590</name>
</gene>
<comment type="similarity">
    <text evidence="1">Belongs to the cyclin family.</text>
</comment>
<keyword evidence="3" id="KW-0812">Transmembrane</keyword>
<dbReference type="STRING" id="139825.A0A401GLR6"/>
<feature type="domain" description="Cyclin-like" evidence="4">
    <location>
        <begin position="107"/>
        <end position="189"/>
    </location>
</feature>
<protein>
    <recommendedName>
        <fullName evidence="4">Cyclin-like domain-containing protein</fullName>
    </recommendedName>
</protein>
<dbReference type="PANTHER" id="PTHR15615:SF10">
    <property type="entry name" value="PHO85 CYCLIN-2-RELATED"/>
    <property type="match status" value="1"/>
</dbReference>
<evidence type="ECO:0000313" key="5">
    <source>
        <dbReference type="EMBL" id="GBE83112.1"/>
    </source>
</evidence>
<accession>A0A401GLR6</accession>
<dbReference type="GO" id="GO:0000307">
    <property type="term" value="C:cyclin-dependent protein kinase holoenzyme complex"/>
    <property type="evidence" value="ECO:0007669"/>
    <property type="project" value="TreeGrafter"/>
</dbReference>
<feature type="transmembrane region" description="Helical" evidence="3">
    <location>
        <begin position="67"/>
        <end position="87"/>
    </location>
</feature>
<feature type="region of interest" description="Disordered" evidence="2">
    <location>
        <begin position="11"/>
        <end position="46"/>
    </location>
</feature>
<dbReference type="CDD" id="cd20557">
    <property type="entry name" value="CYCLIN_ScPCL1-like"/>
    <property type="match status" value="1"/>
</dbReference>
<dbReference type="InParanoid" id="A0A401GLR6"/>
<keyword evidence="3" id="KW-0472">Membrane</keyword>
<dbReference type="SUPFAM" id="SSF47954">
    <property type="entry name" value="Cyclin-like"/>
    <property type="match status" value="1"/>
</dbReference>
<keyword evidence="3" id="KW-1133">Transmembrane helix</keyword>
<dbReference type="GeneID" id="38780029"/>
<evidence type="ECO:0000256" key="2">
    <source>
        <dbReference type="SAM" id="MobiDB-lite"/>
    </source>
</evidence>
<evidence type="ECO:0000313" key="6">
    <source>
        <dbReference type="Proteomes" id="UP000287166"/>
    </source>
</evidence>
<organism evidence="5 6">
    <name type="scientific">Sparassis crispa</name>
    <dbReference type="NCBI Taxonomy" id="139825"/>
    <lineage>
        <taxon>Eukaryota</taxon>
        <taxon>Fungi</taxon>
        <taxon>Dikarya</taxon>
        <taxon>Basidiomycota</taxon>
        <taxon>Agaricomycotina</taxon>
        <taxon>Agaricomycetes</taxon>
        <taxon>Polyporales</taxon>
        <taxon>Sparassidaceae</taxon>
        <taxon>Sparassis</taxon>
    </lineage>
</organism>
<dbReference type="RefSeq" id="XP_027614025.1">
    <property type="nucleotide sequence ID" value="XM_027758224.1"/>
</dbReference>